<dbReference type="OrthoDB" id="2612963at2"/>
<comment type="caution">
    <text evidence="5">The sequence shown here is derived from an EMBL/GenBank/DDBJ whole genome shotgun (WGS) entry which is preliminary data.</text>
</comment>
<dbReference type="STRING" id="1302250.GCA_001313225_02418"/>
<reference evidence="5 6" key="1">
    <citation type="submission" date="2015-11" db="EMBL/GenBank/DDBJ databases">
        <title>Draft genome sequences of new species of the genus Lactobacillus isolated from orchardgrass silage.</title>
        <authorList>
            <person name="Tohno M."/>
            <person name="Tanizawa Y."/>
            <person name="Arita M."/>
        </authorList>
    </citation>
    <scope>NUCLEOTIDE SEQUENCE [LARGE SCALE GENOMIC DNA]</scope>
    <source>
        <strain evidence="5 6">IWT126</strain>
    </source>
</reference>
<evidence type="ECO:0000313" key="5">
    <source>
        <dbReference type="EMBL" id="GAX01590.1"/>
    </source>
</evidence>
<evidence type="ECO:0000256" key="3">
    <source>
        <dbReference type="ARBA" id="ARBA00023163"/>
    </source>
</evidence>
<evidence type="ECO:0000256" key="1">
    <source>
        <dbReference type="ARBA" id="ARBA00023015"/>
    </source>
</evidence>
<evidence type="ECO:0000256" key="2">
    <source>
        <dbReference type="ARBA" id="ARBA00023125"/>
    </source>
</evidence>
<dbReference type="InterPro" id="IPR036390">
    <property type="entry name" value="WH_DNA-bd_sf"/>
</dbReference>
<dbReference type="InterPro" id="IPR000835">
    <property type="entry name" value="HTH_MarR-typ"/>
</dbReference>
<keyword evidence="2" id="KW-0238">DNA-binding</keyword>
<dbReference type="Proteomes" id="UP000198402">
    <property type="component" value="Unassembled WGS sequence"/>
</dbReference>
<keyword evidence="3" id="KW-0804">Transcription</keyword>
<protein>
    <submittedName>
        <fullName evidence="5">MarR family transcriptional regulator</fullName>
    </submittedName>
</protein>
<dbReference type="EMBL" id="BCMG01000008">
    <property type="protein sequence ID" value="GAX01590.1"/>
    <property type="molecule type" value="Genomic_DNA"/>
</dbReference>
<dbReference type="GO" id="GO:0003700">
    <property type="term" value="F:DNA-binding transcription factor activity"/>
    <property type="evidence" value="ECO:0007669"/>
    <property type="project" value="InterPro"/>
</dbReference>
<accession>A0A1Z5IIL1</accession>
<organism evidence="5 6">
    <name type="scientific">Secundilactobacillus silagei JCM 19001</name>
    <dbReference type="NCBI Taxonomy" id="1302250"/>
    <lineage>
        <taxon>Bacteria</taxon>
        <taxon>Bacillati</taxon>
        <taxon>Bacillota</taxon>
        <taxon>Bacilli</taxon>
        <taxon>Lactobacillales</taxon>
        <taxon>Lactobacillaceae</taxon>
        <taxon>Secundilactobacillus</taxon>
    </lineage>
</organism>
<dbReference type="AlphaFoldDB" id="A0A1Z5IIL1"/>
<sequence>MNLGTDNELVEQLFQVTREEKKFIQRELKQYGLNVLQAQALNFIANNPGSIQKELSRYLGKQEASTTNILKVLETQQLVIRRVAADNERRKKLYLSPAGQELVQSVHNVFIELEQRVSAPLDDEEKQAMLVLLHRINRQANFNH</sequence>
<name>A0A1Z5IIL1_9LACO</name>
<feature type="domain" description="HTH marR-type" evidence="4">
    <location>
        <begin position="6"/>
        <end position="138"/>
    </location>
</feature>
<dbReference type="PANTHER" id="PTHR42756:SF1">
    <property type="entry name" value="TRANSCRIPTIONAL REPRESSOR OF EMRAB OPERON"/>
    <property type="match status" value="1"/>
</dbReference>
<evidence type="ECO:0000259" key="4">
    <source>
        <dbReference type="PROSITE" id="PS50995"/>
    </source>
</evidence>
<dbReference type="SMART" id="SM00347">
    <property type="entry name" value="HTH_MARR"/>
    <property type="match status" value="1"/>
</dbReference>
<dbReference type="PANTHER" id="PTHR42756">
    <property type="entry name" value="TRANSCRIPTIONAL REGULATOR, MARR"/>
    <property type="match status" value="1"/>
</dbReference>
<dbReference type="SUPFAM" id="SSF46785">
    <property type="entry name" value="Winged helix' DNA-binding domain"/>
    <property type="match status" value="1"/>
</dbReference>
<dbReference type="Gene3D" id="1.10.10.10">
    <property type="entry name" value="Winged helix-like DNA-binding domain superfamily/Winged helix DNA-binding domain"/>
    <property type="match status" value="1"/>
</dbReference>
<dbReference type="InterPro" id="IPR036388">
    <property type="entry name" value="WH-like_DNA-bd_sf"/>
</dbReference>
<gene>
    <name evidence="5" type="primary">marR_14</name>
    <name evidence="5" type="ORF">IWT126_01632</name>
</gene>
<dbReference type="RefSeq" id="WP_054655574.1">
    <property type="nucleotide sequence ID" value="NZ_BBFL01000011.1"/>
</dbReference>
<keyword evidence="6" id="KW-1185">Reference proteome</keyword>
<proteinExistence type="predicted"/>
<dbReference type="GO" id="GO:0003677">
    <property type="term" value="F:DNA binding"/>
    <property type="evidence" value="ECO:0007669"/>
    <property type="project" value="UniProtKB-KW"/>
</dbReference>
<dbReference type="PROSITE" id="PS50995">
    <property type="entry name" value="HTH_MARR_2"/>
    <property type="match status" value="1"/>
</dbReference>
<evidence type="ECO:0000313" key="6">
    <source>
        <dbReference type="Proteomes" id="UP000198402"/>
    </source>
</evidence>
<keyword evidence="1" id="KW-0805">Transcription regulation</keyword>
<dbReference type="Pfam" id="PF12802">
    <property type="entry name" value="MarR_2"/>
    <property type="match status" value="1"/>
</dbReference>